<reference evidence="14" key="1">
    <citation type="submission" date="2022-02" db="EMBL/GenBank/DDBJ databases">
        <title>Polaribacter sp. MSW13, isolated from seawater.</title>
        <authorList>
            <person name="Kristyanto S."/>
            <person name="Jung J."/>
            <person name="Jeon C.O."/>
        </authorList>
    </citation>
    <scope>NUCLEOTIDE SEQUENCE</scope>
    <source>
        <strain evidence="14">MSW13</strain>
    </source>
</reference>
<dbReference type="RefSeq" id="WP_242179670.1">
    <property type="nucleotide sequence ID" value="NZ_JAKQYM010000037.1"/>
</dbReference>
<evidence type="ECO:0000256" key="13">
    <source>
        <dbReference type="SAM" id="Phobius"/>
    </source>
</evidence>
<evidence type="ECO:0000256" key="2">
    <source>
        <dbReference type="ARBA" id="ARBA00006920"/>
    </source>
</evidence>
<dbReference type="GO" id="GO:0015252">
    <property type="term" value="F:proton channel activity"/>
    <property type="evidence" value="ECO:0007669"/>
    <property type="project" value="InterPro"/>
</dbReference>
<dbReference type="EMBL" id="JAKQYM010000037">
    <property type="protein sequence ID" value="MCI2230516.1"/>
    <property type="molecule type" value="Genomic_DNA"/>
</dbReference>
<evidence type="ECO:0000256" key="7">
    <source>
        <dbReference type="ARBA" id="ARBA00022958"/>
    </source>
</evidence>
<keyword evidence="6" id="KW-0631">Potassium channel</keyword>
<comment type="catalytic activity">
    <reaction evidence="12">
        <text>K(+)(in) = K(+)(out)</text>
        <dbReference type="Rhea" id="RHEA:29463"/>
        <dbReference type="ChEBI" id="CHEBI:29103"/>
    </reaction>
</comment>
<keyword evidence="5 13" id="KW-0812">Transmembrane</keyword>
<sequence length="47" mass="5389">MENETFDKARVISFSDAVFSIAMTLLVLEVVILCLSSVKYFVRINYI</sequence>
<dbReference type="Pfam" id="PF06736">
    <property type="entry name" value="TMEM175"/>
    <property type="match status" value="1"/>
</dbReference>
<keyword evidence="8 13" id="KW-1133">Transmembrane helix</keyword>
<evidence type="ECO:0000313" key="15">
    <source>
        <dbReference type="Proteomes" id="UP001139369"/>
    </source>
</evidence>
<feature type="transmembrane region" description="Helical" evidence="13">
    <location>
        <begin position="17"/>
        <end position="42"/>
    </location>
</feature>
<name>A0A9X2AKJ9_9FLAO</name>
<evidence type="ECO:0000256" key="1">
    <source>
        <dbReference type="ARBA" id="ARBA00004141"/>
    </source>
</evidence>
<keyword evidence="7" id="KW-0630">Potassium</keyword>
<dbReference type="Proteomes" id="UP001139369">
    <property type="component" value="Unassembled WGS sequence"/>
</dbReference>
<evidence type="ECO:0000256" key="8">
    <source>
        <dbReference type="ARBA" id="ARBA00022989"/>
    </source>
</evidence>
<evidence type="ECO:0000313" key="14">
    <source>
        <dbReference type="EMBL" id="MCI2230516.1"/>
    </source>
</evidence>
<evidence type="ECO:0000256" key="4">
    <source>
        <dbReference type="ARBA" id="ARBA00022538"/>
    </source>
</evidence>
<keyword evidence="9" id="KW-0406">Ion transport</keyword>
<dbReference type="InterPro" id="IPR010617">
    <property type="entry name" value="TMEM175-like"/>
</dbReference>
<evidence type="ECO:0000256" key="3">
    <source>
        <dbReference type="ARBA" id="ARBA00022448"/>
    </source>
</evidence>
<keyword evidence="15" id="KW-1185">Reference proteome</keyword>
<evidence type="ECO:0000256" key="9">
    <source>
        <dbReference type="ARBA" id="ARBA00023065"/>
    </source>
</evidence>
<dbReference type="GO" id="GO:0005267">
    <property type="term" value="F:potassium channel activity"/>
    <property type="evidence" value="ECO:0007669"/>
    <property type="project" value="UniProtKB-KW"/>
</dbReference>
<gene>
    <name evidence="14" type="ORF">MC378_15175</name>
</gene>
<keyword evidence="11" id="KW-0407">Ion channel</keyword>
<accession>A0A9X2AKJ9</accession>
<proteinExistence type="inferred from homology"/>
<evidence type="ECO:0000256" key="5">
    <source>
        <dbReference type="ARBA" id="ARBA00022692"/>
    </source>
</evidence>
<keyword evidence="10 13" id="KW-0472">Membrane</keyword>
<evidence type="ECO:0000256" key="11">
    <source>
        <dbReference type="ARBA" id="ARBA00023303"/>
    </source>
</evidence>
<keyword evidence="4" id="KW-0633">Potassium transport</keyword>
<comment type="similarity">
    <text evidence="2">Belongs to the TMEM175 family.</text>
</comment>
<comment type="caution">
    <text evidence="14">The sequence shown here is derived from an EMBL/GenBank/DDBJ whole genome shotgun (WGS) entry which is preliminary data.</text>
</comment>
<evidence type="ECO:0000256" key="10">
    <source>
        <dbReference type="ARBA" id="ARBA00023136"/>
    </source>
</evidence>
<dbReference type="GO" id="GO:0016020">
    <property type="term" value="C:membrane"/>
    <property type="evidence" value="ECO:0007669"/>
    <property type="project" value="UniProtKB-SubCell"/>
</dbReference>
<dbReference type="AlphaFoldDB" id="A0A9X2AKJ9"/>
<organism evidence="14 15">
    <name type="scientific">Polaribacter marinus</name>
    <dbReference type="NCBI Taxonomy" id="2916838"/>
    <lineage>
        <taxon>Bacteria</taxon>
        <taxon>Pseudomonadati</taxon>
        <taxon>Bacteroidota</taxon>
        <taxon>Flavobacteriia</taxon>
        <taxon>Flavobacteriales</taxon>
        <taxon>Flavobacteriaceae</taxon>
    </lineage>
</organism>
<evidence type="ECO:0000256" key="6">
    <source>
        <dbReference type="ARBA" id="ARBA00022826"/>
    </source>
</evidence>
<protein>
    <submittedName>
        <fullName evidence="14">DUF1211 domain-containing protein</fullName>
    </submittedName>
</protein>
<evidence type="ECO:0000256" key="12">
    <source>
        <dbReference type="ARBA" id="ARBA00034430"/>
    </source>
</evidence>
<comment type="subcellular location">
    <subcellularLocation>
        <location evidence="1">Membrane</location>
        <topology evidence="1">Multi-pass membrane protein</topology>
    </subcellularLocation>
</comment>
<keyword evidence="3" id="KW-0813">Transport</keyword>